<organism evidence="2 3">
    <name type="scientific">Oldenlandia corymbosa var. corymbosa</name>
    <dbReference type="NCBI Taxonomy" id="529605"/>
    <lineage>
        <taxon>Eukaryota</taxon>
        <taxon>Viridiplantae</taxon>
        <taxon>Streptophyta</taxon>
        <taxon>Embryophyta</taxon>
        <taxon>Tracheophyta</taxon>
        <taxon>Spermatophyta</taxon>
        <taxon>Magnoliopsida</taxon>
        <taxon>eudicotyledons</taxon>
        <taxon>Gunneridae</taxon>
        <taxon>Pentapetalae</taxon>
        <taxon>asterids</taxon>
        <taxon>lamiids</taxon>
        <taxon>Gentianales</taxon>
        <taxon>Rubiaceae</taxon>
        <taxon>Rubioideae</taxon>
        <taxon>Spermacoceae</taxon>
        <taxon>Hedyotis-Oldenlandia complex</taxon>
        <taxon>Oldenlandia</taxon>
    </lineage>
</organism>
<accession>A0AAV1CL17</accession>
<gene>
    <name evidence="2" type="ORF">OLC1_LOCUS6348</name>
</gene>
<feature type="domain" description="F-box protein At3g26010-like beta-propeller" evidence="1">
    <location>
        <begin position="166"/>
        <end position="419"/>
    </location>
</feature>
<sequence length="453" mass="51665">MEIERVTAGTVTGSGLQGGDLPEWFLTELLSRLPVEDVFRFNCVSKKCAAFISDPSFRRSYFSKQPSPPQDRFVFFPTRVRRREGNRDGIGLKYPERHLFALPAVPFEWEGSSSSRKATRRNMLDLVESWTGGGSFYSVADDKGFLLVGWVDTVGLSMKQDRCLGEFFVCSAITHQWFSLPSSPPTPFVIESVSFVTQLDESGSFLNSYRVALIDFTVENIEGTFVPDYVDIQVFSSEIGAWAPVRLQIGRPYMFYRWQRAVSLNTTVYWTDPVNGGILAYDPFTNQHRVIEPPSLGYSGGFSGGYSSCGVYQGRLKYFEKLKSLTNGHWEVLKIWQLQEDDHWGLQHSIRMEDDHVPDFDFEFKTEPNRLSLSTSSFLSFDQRNPDVVYLNMSMNAGVISYHVGTQSMELLDPRSSLKGDFSTLCEYRWFLLKLPPWPVFISPHLLSKRADE</sequence>
<dbReference type="EMBL" id="OX459119">
    <property type="protein sequence ID" value="CAI9095349.1"/>
    <property type="molecule type" value="Genomic_DNA"/>
</dbReference>
<keyword evidence="3" id="KW-1185">Reference proteome</keyword>
<dbReference type="InterPro" id="IPR036047">
    <property type="entry name" value="F-box-like_dom_sf"/>
</dbReference>
<proteinExistence type="predicted"/>
<dbReference type="PANTHER" id="PTHR35546">
    <property type="entry name" value="F-BOX PROTEIN INTERACTION DOMAIN PROTEIN-RELATED"/>
    <property type="match status" value="1"/>
</dbReference>
<dbReference type="Proteomes" id="UP001161247">
    <property type="component" value="Chromosome 2"/>
</dbReference>
<reference evidence="2" key="1">
    <citation type="submission" date="2023-03" db="EMBL/GenBank/DDBJ databases">
        <authorList>
            <person name="Julca I."/>
        </authorList>
    </citation>
    <scope>NUCLEOTIDE SEQUENCE</scope>
</reference>
<dbReference type="InterPro" id="IPR055290">
    <property type="entry name" value="At3g26010-like"/>
</dbReference>
<dbReference type="PANTHER" id="PTHR35546:SF130">
    <property type="entry name" value="EXPRESSED PROTEIN"/>
    <property type="match status" value="1"/>
</dbReference>
<dbReference type="AlphaFoldDB" id="A0AAV1CL17"/>
<evidence type="ECO:0000313" key="2">
    <source>
        <dbReference type="EMBL" id="CAI9095349.1"/>
    </source>
</evidence>
<evidence type="ECO:0000313" key="3">
    <source>
        <dbReference type="Proteomes" id="UP001161247"/>
    </source>
</evidence>
<protein>
    <submittedName>
        <fullName evidence="2">OLC1v1031279C1</fullName>
    </submittedName>
</protein>
<dbReference type="InterPro" id="IPR056592">
    <property type="entry name" value="Beta-prop_At3g26010-like"/>
</dbReference>
<name>A0AAV1CL17_OLDCO</name>
<dbReference type="Pfam" id="PF24750">
    <property type="entry name" value="b-prop_At3g26010-like"/>
    <property type="match status" value="1"/>
</dbReference>
<evidence type="ECO:0000259" key="1">
    <source>
        <dbReference type="Pfam" id="PF24750"/>
    </source>
</evidence>
<dbReference type="SUPFAM" id="SSF81383">
    <property type="entry name" value="F-box domain"/>
    <property type="match status" value="1"/>
</dbReference>